<keyword evidence="1" id="KW-1133">Transmembrane helix</keyword>
<organism evidence="2 3">
    <name type="scientific">Bartonella jaculi</name>
    <dbReference type="NCBI Taxonomy" id="686226"/>
    <lineage>
        <taxon>Bacteria</taxon>
        <taxon>Pseudomonadati</taxon>
        <taxon>Pseudomonadota</taxon>
        <taxon>Alphaproteobacteria</taxon>
        <taxon>Hyphomicrobiales</taxon>
        <taxon>Bartonellaceae</taxon>
        <taxon>Bartonella</taxon>
    </lineage>
</organism>
<name>A0ABP9N6J6_9HYPH</name>
<reference evidence="3" key="1">
    <citation type="journal article" date="2019" name="Int. J. Syst. Evol. Microbiol.">
        <title>The Global Catalogue of Microorganisms (GCM) 10K type strain sequencing project: providing services to taxonomists for standard genome sequencing and annotation.</title>
        <authorList>
            <consortium name="The Broad Institute Genomics Platform"/>
            <consortium name="The Broad Institute Genome Sequencing Center for Infectious Disease"/>
            <person name="Wu L."/>
            <person name="Ma J."/>
        </authorList>
    </citation>
    <scope>NUCLEOTIDE SEQUENCE [LARGE SCALE GENOMIC DNA]</scope>
    <source>
        <strain evidence="3">JCM 17712</strain>
    </source>
</reference>
<keyword evidence="3" id="KW-1185">Reference proteome</keyword>
<comment type="caution">
    <text evidence="2">The sequence shown here is derived from an EMBL/GenBank/DDBJ whole genome shotgun (WGS) entry which is preliminary data.</text>
</comment>
<keyword evidence="1" id="KW-0472">Membrane</keyword>
<dbReference type="Proteomes" id="UP001500864">
    <property type="component" value="Unassembled WGS sequence"/>
</dbReference>
<proteinExistence type="predicted"/>
<evidence type="ECO:0000313" key="3">
    <source>
        <dbReference type="Proteomes" id="UP001500864"/>
    </source>
</evidence>
<dbReference type="EMBL" id="BAABIZ010000005">
    <property type="protein sequence ID" value="GAA5106632.1"/>
    <property type="molecule type" value="Genomic_DNA"/>
</dbReference>
<evidence type="ECO:0000256" key="1">
    <source>
        <dbReference type="SAM" id="Phobius"/>
    </source>
</evidence>
<evidence type="ECO:0000313" key="2">
    <source>
        <dbReference type="EMBL" id="GAA5106632.1"/>
    </source>
</evidence>
<sequence>MDIIPIVWIMIVWIMVFYMKMPLKKKFQEITNKNNELNLLRMVIFFWSMVVKRAMEFFVKKKAIISRFLFDV</sequence>
<keyword evidence="1" id="KW-0812">Transmembrane</keyword>
<accession>A0ABP9N6J6</accession>
<feature type="transmembrane region" description="Helical" evidence="1">
    <location>
        <begin position="6"/>
        <end position="23"/>
    </location>
</feature>
<protein>
    <submittedName>
        <fullName evidence="2">Uncharacterized protein</fullName>
    </submittedName>
</protein>
<gene>
    <name evidence="2" type="ORF">GCM10023261_07220</name>
</gene>